<organism evidence="1">
    <name type="scientific">Candidatus Actinomarina minuta</name>
    <dbReference type="NCBI Taxonomy" id="1389454"/>
    <lineage>
        <taxon>Bacteria</taxon>
        <taxon>Bacillati</taxon>
        <taxon>Actinomycetota</taxon>
        <taxon>Actinomycetes</taxon>
        <taxon>Candidatus Actinomarinidae</taxon>
        <taxon>Candidatus Actinomarinales</taxon>
        <taxon>Candidatus Actinomarineae</taxon>
        <taxon>Candidatus Actinomarinaceae</taxon>
        <taxon>Candidatus Actinomarina</taxon>
    </lineage>
</organism>
<sequence length="138" mass="15385">MSQEPNINIDYGVSSKETALPVPRRMPSRPAEKLDPTFTAYGNVGPDSGFAIKIVNKYSDLWASHPRKKLITNVIVNLILYRSSHFGRAPTSADFHLVLGLLRISENSTGELTNEILDKSSKEKMQGAYLTKVFNFLT</sequence>
<accession>S5DXK8</accession>
<proteinExistence type="predicted"/>
<dbReference type="AlphaFoldDB" id="S5DXK8"/>
<name>S5DXK8_9ACTN</name>
<evidence type="ECO:0000313" key="1">
    <source>
        <dbReference type="EMBL" id="AGQ19727.1"/>
    </source>
</evidence>
<reference evidence="1" key="1">
    <citation type="journal article" date="2013" name="Sci. Rep.">
        <title>Metagenomics uncovers a new group of low GC and ultra-small marine Actinobacteria.</title>
        <authorList>
            <person name="Ghai R."/>
            <person name="Mizuno C.M."/>
            <person name="Picazo A."/>
            <person name="Camacho A."/>
            <person name="Rodriguez-Valera F."/>
        </authorList>
    </citation>
    <scope>NUCLEOTIDE SEQUENCE</scope>
</reference>
<dbReference type="EMBL" id="KC811141">
    <property type="protein sequence ID" value="AGQ19727.1"/>
    <property type="molecule type" value="Genomic_DNA"/>
</dbReference>
<protein>
    <submittedName>
        <fullName evidence="1">MedDCM-OCT-S40-C8-cds4</fullName>
    </submittedName>
</protein>